<organism evidence="8 9">
    <name type="scientific">Monosiga brevicollis</name>
    <name type="common">Choanoflagellate</name>
    <dbReference type="NCBI Taxonomy" id="81824"/>
    <lineage>
        <taxon>Eukaryota</taxon>
        <taxon>Choanoflagellata</taxon>
        <taxon>Craspedida</taxon>
        <taxon>Salpingoecidae</taxon>
        <taxon>Monosiga</taxon>
    </lineage>
</organism>
<dbReference type="InterPro" id="IPR033121">
    <property type="entry name" value="PEPTIDASE_A1"/>
</dbReference>
<reference evidence="8 9" key="1">
    <citation type="journal article" date="2008" name="Nature">
        <title>The genome of the choanoflagellate Monosiga brevicollis and the origin of metazoans.</title>
        <authorList>
            <consortium name="JGI Sequencing"/>
            <person name="King N."/>
            <person name="Westbrook M.J."/>
            <person name="Young S.L."/>
            <person name="Kuo A."/>
            <person name="Abedin M."/>
            <person name="Chapman J."/>
            <person name="Fairclough S."/>
            <person name="Hellsten U."/>
            <person name="Isogai Y."/>
            <person name="Letunic I."/>
            <person name="Marr M."/>
            <person name="Pincus D."/>
            <person name="Putnam N."/>
            <person name="Rokas A."/>
            <person name="Wright K.J."/>
            <person name="Zuzow R."/>
            <person name="Dirks W."/>
            <person name="Good M."/>
            <person name="Goodstein D."/>
            <person name="Lemons D."/>
            <person name="Li W."/>
            <person name="Lyons J.B."/>
            <person name="Morris A."/>
            <person name="Nichols S."/>
            <person name="Richter D.J."/>
            <person name="Salamov A."/>
            <person name="Bork P."/>
            <person name="Lim W.A."/>
            <person name="Manning G."/>
            <person name="Miller W.T."/>
            <person name="McGinnis W."/>
            <person name="Shapiro H."/>
            <person name="Tjian R."/>
            <person name="Grigoriev I.V."/>
            <person name="Rokhsar D."/>
        </authorList>
    </citation>
    <scope>NUCLEOTIDE SEQUENCE [LARGE SCALE GENOMIC DNA]</scope>
    <source>
        <strain evidence="9">MX1 / ATCC 50154</strain>
    </source>
</reference>
<keyword evidence="6" id="KW-0865">Zymogen</keyword>
<dbReference type="KEGG" id="mbr:MONBRDRAFT_27939"/>
<dbReference type="InterPro" id="IPR001461">
    <property type="entry name" value="Aspartic_peptidase_A1"/>
</dbReference>
<dbReference type="GeneID" id="5893618"/>
<dbReference type="InterPro" id="IPR032799">
    <property type="entry name" value="TAXi_C"/>
</dbReference>
<sequence length="548" mass="60820">MGLVTTRPVVALWSRASLLWSPFWGNPVQLVHLIVDTGSSALAVSHPNCTTATKSPCTSHAFDPAYSQTFAASRISHRVVTMEYDRGRWQGSIGTDLVEIINFEDSRHKKHRHQRRDAAILVPHTNHKSLPLAPHHMGMNRSSRPLDSGLPWGQAHLIKPNSTLQFGRAVGRTPNLLAKLPWRLETGINLIEQAWSIFTFGGFDGIVGLSPRAAWLQSNRAQVLLLLSGHHSRLWLAHSSSDQPVIEARLRWAKLASATNSTVVKLLGPRNALHFRARCTQILVDSERLLVPVMPKVMKGSMLNGIDPPTTQLAMEAVFDTGTTYLLLPAVVHQALMKRLQDVVPVNKAIWEDYCVQTHPALWPPLALVLDSGAYLTLYGRHYLREHSPGLFCMGIGLSQAPNEVVIGLRAMDGRLWGFNPQQHRMMFSSVLQLDPPSTPSEVCQWLSGQLTSFAAQVKCEPVCRADLAASASYCDNLHLEIAVDHRRYRYEGVQLSWNCQPLAALDMAIIVNGAWSSLHHVIILLSGLSIQLIDDKDFFSGTTHKSE</sequence>
<evidence type="ECO:0000256" key="6">
    <source>
        <dbReference type="ARBA" id="ARBA00023145"/>
    </source>
</evidence>
<dbReference type="InterPro" id="IPR034164">
    <property type="entry name" value="Pepsin-like_dom"/>
</dbReference>
<dbReference type="Pfam" id="PF00026">
    <property type="entry name" value="Asp"/>
    <property type="match status" value="1"/>
</dbReference>
<dbReference type="GO" id="GO:0004190">
    <property type="term" value="F:aspartic-type endopeptidase activity"/>
    <property type="evidence" value="ECO:0007669"/>
    <property type="project" value="UniProtKB-KW"/>
</dbReference>
<evidence type="ECO:0000313" key="8">
    <source>
        <dbReference type="EMBL" id="EDQ86805.1"/>
    </source>
</evidence>
<dbReference type="CDD" id="cd05471">
    <property type="entry name" value="pepsin_like"/>
    <property type="match status" value="1"/>
</dbReference>
<evidence type="ECO:0000313" key="9">
    <source>
        <dbReference type="Proteomes" id="UP000001357"/>
    </source>
</evidence>
<keyword evidence="9" id="KW-1185">Reference proteome</keyword>
<feature type="domain" description="Peptidase A1" evidence="7">
    <location>
        <begin position="18"/>
        <end position="429"/>
    </location>
</feature>
<keyword evidence="5" id="KW-0378">Hydrolase</keyword>
<evidence type="ECO:0000256" key="2">
    <source>
        <dbReference type="ARBA" id="ARBA00022670"/>
    </source>
</evidence>
<dbReference type="Gene3D" id="2.40.70.10">
    <property type="entry name" value="Acid Proteases"/>
    <property type="match status" value="2"/>
</dbReference>
<dbReference type="Proteomes" id="UP000001357">
    <property type="component" value="Unassembled WGS sequence"/>
</dbReference>
<keyword evidence="4" id="KW-0064">Aspartyl protease</keyword>
<dbReference type="AlphaFoldDB" id="A9V6G8"/>
<dbReference type="EMBL" id="CH991563">
    <property type="protein sequence ID" value="EDQ86805.1"/>
    <property type="molecule type" value="Genomic_DNA"/>
</dbReference>
<evidence type="ECO:0000256" key="1">
    <source>
        <dbReference type="ARBA" id="ARBA00007447"/>
    </source>
</evidence>
<dbReference type="InterPro" id="IPR001969">
    <property type="entry name" value="Aspartic_peptidase_AS"/>
</dbReference>
<name>A9V6G8_MONBE</name>
<evidence type="ECO:0000256" key="4">
    <source>
        <dbReference type="ARBA" id="ARBA00022750"/>
    </source>
</evidence>
<evidence type="ECO:0000256" key="3">
    <source>
        <dbReference type="ARBA" id="ARBA00022729"/>
    </source>
</evidence>
<evidence type="ECO:0000256" key="5">
    <source>
        <dbReference type="ARBA" id="ARBA00022801"/>
    </source>
</evidence>
<dbReference type="GO" id="GO:0006508">
    <property type="term" value="P:proteolysis"/>
    <property type="evidence" value="ECO:0007669"/>
    <property type="project" value="UniProtKB-KW"/>
</dbReference>
<dbReference type="PROSITE" id="PS00141">
    <property type="entry name" value="ASP_PROTEASE"/>
    <property type="match status" value="1"/>
</dbReference>
<dbReference type="RefSeq" id="XP_001748350.1">
    <property type="nucleotide sequence ID" value="XM_001748298.1"/>
</dbReference>
<dbReference type="SUPFAM" id="SSF50630">
    <property type="entry name" value="Acid proteases"/>
    <property type="match status" value="2"/>
</dbReference>
<dbReference type="Pfam" id="PF14541">
    <property type="entry name" value="TAXi_C"/>
    <property type="match status" value="1"/>
</dbReference>
<keyword evidence="2" id="KW-0645">Protease</keyword>
<dbReference type="PROSITE" id="PS51767">
    <property type="entry name" value="PEPTIDASE_A1"/>
    <property type="match status" value="1"/>
</dbReference>
<gene>
    <name evidence="8" type="ORF">MONBRDRAFT_27939</name>
</gene>
<accession>A9V6G8</accession>
<evidence type="ECO:0000259" key="7">
    <source>
        <dbReference type="PROSITE" id="PS51767"/>
    </source>
</evidence>
<dbReference type="InParanoid" id="A9V6G8"/>
<protein>
    <recommendedName>
        <fullName evidence="7">Peptidase A1 domain-containing protein</fullName>
    </recommendedName>
</protein>
<comment type="similarity">
    <text evidence="1">Belongs to the peptidase A1 family.</text>
</comment>
<keyword evidence="3" id="KW-0732">Signal</keyword>
<dbReference type="STRING" id="81824.A9V6G8"/>
<dbReference type="InterPro" id="IPR021109">
    <property type="entry name" value="Peptidase_aspartic_dom_sf"/>
</dbReference>
<proteinExistence type="inferred from homology"/>
<dbReference type="PANTHER" id="PTHR47965">
    <property type="entry name" value="ASPARTYL PROTEASE-RELATED"/>
    <property type="match status" value="1"/>
</dbReference>
<dbReference type="PANTHER" id="PTHR47965:SF12">
    <property type="entry name" value="ASPARTIC PROTEINASE 3-RELATED"/>
    <property type="match status" value="1"/>
</dbReference>